<evidence type="ECO:0008006" key="3">
    <source>
        <dbReference type="Google" id="ProtNLM"/>
    </source>
</evidence>
<dbReference type="EMBL" id="ML978714">
    <property type="protein sequence ID" value="KAF2089234.1"/>
    <property type="molecule type" value="Genomic_DNA"/>
</dbReference>
<dbReference type="Gene3D" id="2.120.10.30">
    <property type="entry name" value="TolB, C-terminal domain"/>
    <property type="match status" value="1"/>
</dbReference>
<dbReference type="AlphaFoldDB" id="A0A6A5YEK6"/>
<protein>
    <recommendedName>
        <fullName evidence="3">Calcium-dependent phosphotriesterase</fullName>
    </recommendedName>
</protein>
<reference evidence="1" key="1">
    <citation type="journal article" date="2020" name="Stud. Mycol.">
        <title>101 Dothideomycetes genomes: a test case for predicting lifestyles and emergence of pathogens.</title>
        <authorList>
            <person name="Haridas S."/>
            <person name="Albert R."/>
            <person name="Binder M."/>
            <person name="Bloem J."/>
            <person name="Labutti K."/>
            <person name="Salamov A."/>
            <person name="Andreopoulos B."/>
            <person name="Baker S."/>
            <person name="Barry K."/>
            <person name="Bills G."/>
            <person name="Bluhm B."/>
            <person name="Cannon C."/>
            <person name="Castanera R."/>
            <person name="Culley D."/>
            <person name="Daum C."/>
            <person name="Ezra D."/>
            <person name="Gonzalez J."/>
            <person name="Henrissat B."/>
            <person name="Kuo A."/>
            <person name="Liang C."/>
            <person name="Lipzen A."/>
            <person name="Lutzoni F."/>
            <person name="Magnuson J."/>
            <person name="Mondo S."/>
            <person name="Nolan M."/>
            <person name="Ohm R."/>
            <person name="Pangilinan J."/>
            <person name="Park H.-J."/>
            <person name="Ramirez L."/>
            <person name="Alfaro M."/>
            <person name="Sun H."/>
            <person name="Tritt A."/>
            <person name="Yoshinaga Y."/>
            <person name="Zwiers L.-H."/>
            <person name="Turgeon B."/>
            <person name="Goodwin S."/>
            <person name="Spatafora J."/>
            <person name="Crous P."/>
            <person name="Grigoriev I."/>
        </authorList>
    </citation>
    <scope>NUCLEOTIDE SEQUENCE</scope>
    <source>
        <strain evidence="1">CBS 121410</strain>
    </source>
</reference>
<sequence>FLALVAFAFPYLKSRFRLLQVMINNEPSKLQTMSASPYEIKFGDIVHNCEDAHLDEENGFVLLSCDPGRDKWNTVMGTFIDPSPAGKLYLYHYTDPSAIPVPITFLDFPGGAQDFHPLGIEYHSPTSTLFVINHASTGSVIEIFTLSPNQNPPTAHHTRTLSHPLIWTPNSLIALSSHDLLVTNDHYFRRSDHPWLALLETYAVIPGGSVVHIDLRAPEQNMEITTLAHAPFANGIARLNDTSIAVAALTALETRFYDLELHDNSPPTLTFRSSVQLPFFPDNLHVDGSGALLIAGHAHPPSLDKAIMRRLECLEEGESALGREDCRMDAPSWVSEWREGVGRRDLFVGTEYGSACTVVRDSRRGTWIVTGLYARGIFAGEGA</sequence>
<dbReference type="PANTHER" id="PTHR11799:SF30">
    <property type="entry name" value="SERUM PARAOXONASE_ARYLESTERASE 2"/>
    <property type="match status" value="1"/>
</dbReference>
<dbReference type="OrthoDB" id="5307922at2759"/>
<keyword evidence="2" id="KW-1185">Reference proteome</keyword>
<accession>A0A6A5YEK6</accession>
<gene>
    <name evidence="1" type="ORF">K490DRAFT_37314</name>
</gene>
<proteinExistence type="predicted"/>
<dbReference type="SUPFAM" id="SSF63829">
    <property type="entry name" value="Calcium-dependent phosphotriesterase"/>
    <property type="match status" value="1"/>
</dbReference>
<dbReference type="InterPro" id="IPR051288">
    <property type="entry name" value="Serum_paraoxonase/arylesterase"/>
</dbReference>
<organism evidence="1 2">
    <name type="scientific">Saccharata proteae CBS 121410</name>
    <dbReference type="NCBI Taxonomy" id="1314787"/>
    <lineage>
        <taxon>Eukaryota</taxon>
        <taxon>Fungi</taxon>
        <taxon>Dikarya</taxon>
        <taxon>Ascomycota</taxon>
        <taxon>Pezizomycotina</taxon>
        <taxon>Dothideomycetes</taxon>
        <taxon>Dothideomycetes incertae sedis</taxon>
        <taxon>Botryosphaeriales</taxon>
        <taxon>Saccharataceae</taxon>
        <taxon>Saccharata</taxon>
    </lineage>
</organism>
<feature type="non-terminal residue" evidence="1">
    <location>
        <position position="1"/>
    </location>
</feature>
<dbReference type="Proteomes" id="UP000799776">
    <property type="component" value="Unassembled WGS sequence"/>
</dbReference>
<evidence type="ECO:0000313" key="2">
    <source>
        <dbReference type="Proteomes" id="UP000799776"/>
    </source>
</evidence>
<dbReference type="InterPro" id="IPR011042">
    <property type="entry name" value="6-blade_b-propeller_TolB-like"/>
</dbReference>
<dbReference type="PANTHER" id="PTHR11799">
    <property type="entry name" value="PARAOXONASE"/>
    <property type="match status" value="1"/>
</dbReference>
<name>A0A6A5YEK6_9PEZI</name>
<evidence type="ECO:0000313" key="1">
    <source>
        <dbReference type="EMBL" id="KAF2089234.1"/>
    </source>
</evidence>